<evidence type="ECO:0000313" key="2">
    <source>
        <dbReference type="Proteomes" id="UP001212189"/>
    </source>
</evidence>
<gene>
    <name evidence="1" type="ORF">O6P33_05135</name>
</gene>
<protein>
    <submittedName>
        <fullName evidence="1">BrxE family protein</fullName>
    </submittedName>
</protein>
<name>A0AAF0AK82_9GAMM</name>
<dbReference type="AlphaFoldDB" id="A0AAF0AK82"/>
<dbReference type="Proteomes" id="UP001212189">
    <property type="component" value="Chromosome"/>
</dbReference>
<reference evidence="1 2" key="1">
    <citation type="submission" date="2022-12" db="EMBL/GenBank/DDBJ databases">
        <title>Coexistence and Characterization of a Novel Tigecycline Resistance gene tet(X) variant and blaNDM-1 in a Pseudomonas caeni Isolate of Chicken Origin.</title>
        <authorList>
            <person name="Lu X."/>
            <person name="Zhang L."/>
            <person name="Li R."/>
            <person name="Wang Z."/>
        </authorList>
    </citation>
    <scope>NUCLEOTIDE SEQUENCE [LARGE SCALE GENOMIC DNA]</scope>
    <source>
        <strain evidence="1 2">CE14</strain>
    </source>
</reference>
<sequence>MTLLAPFYYFQTRCDQNMRRKLTVLAAELRILIGYLGEKSQCDWWGSNFLGPQSKIFLSHPYPRTSFLAQYHGVCEAALLVHDEYIGVGKNYHLYRLPDSLEREIAKAAQELDMSDKLKSTDEAFQALEQLMSGVVEKNEGPVNVGTFSDASLEAILKAAASHYLQAFKGSYKSFPFMREDS</sequence>
<dbReference type="Pfam" id="PF26412">
    <property type="entry name" value="BrxE"/>
    <property type="match status" value="1"/>
</dbReference>
<dbReference type="EMBL" id="CP114976">
    <property type="protein sequence ID" value="WBE26215.1"/>
    <property type="molecule type" value="Genomic_DNA"/>
</dbReference>
<dbReference type="RefSeq" id="WP_269819141.1">
    <property type="nucleotide sequence ID" value="NZ_CP114976.1"/>
</dbReference>
<dbReference type="InterPro" id="IPR058690">
    <property type="entry name" value="BrxE"/>
</dbReference>
<organism evidence="1 2">
    <name type="scientific">Denitrificimonas caeni</name>
    <dbReference type="NCBI Taxonomy" id="521720"/>
    <lineage>
        <taxon>Bacteria</taxon>
        <taxon>Pseudomonadati</taxon>
        <taxon>Pseudomonadota</taxon>
        <taxon>Gammaproteobacteria</taxon>
        <taxon>Pseudomonadales</taxon>
        <taxon>Pseudomonadaceae</taxon>
        <taxon>Denitrificimonas</taxon>
    </lineage>
</organism>
<keyword evidence="2" id="KW-1185">Reference proteome</keyword>
<dbReference type="NCBIfam" id="NF033447">
    <property type="entry name" value="BrxE_fam"/>
    <property type="match status" value="1"/>
</dbReference>
<accession>A0AAF0AK82</accession>
<proteinExistence type="predicted"/>
<dbReference type="KEGG" id="dce:O6P33_05135"/>
<evidence type="ECO:0000313" key="1">
    <source>
        <dbReference type="EMBL" id="WBE26215.1"/>
    </source>
</evidence>